<dbReference type="RefSeq" id="XP_033691242.1">
    <property type="nucleotide sequence ID" value="XM_033827545.1"/>
</dbReference>
<dbReference type="OrthoDB" id="415889at2759"/>
<dbReference type="GO" id="GO:0032131">
    <property type="term" value="F:alkylated DNA binding"/>
    <property type="evidence" value="ECO:0007669"/>
    <property type="project" value="TreeGrafter"/>
</dbReference>
<evidence type="ECO:0000256" key="1">
    <source>
        <dbReference type="ARBA" id="ARBA00010817"/>
    </source>
</evidence>
<dbReference type="GO" id="GO:0005634">
    <property type="term" value="C:nucleus"/>
    <property type="evidence" value="ECO:0007669"/>
    <property type="project" value="TreeGrafter"/>
</dbReference>
<sequence length="420" mass="45248">MSLRRSARISTNSIPATPGTATPNGTTNKNSKKNPSLNNKRKSRASTSATSLPNGTSSTTKAVEPTFAVPEPPKTPQSKRRKAAQESPLKPPPFTPTPSGVGLIANASSSEEAGHPLEDLPGFKPRPAEPHATNAPLSTPGGSRVVAYSSSPIKDPSASQQEDDDASPAKKRKAKEVVPPDVGAKLHPPTSTIETLLQDACEHLCAVDPKLKALVEKHHCKMFSPEGLREVVDPFTALASGIIGQQVSGQAAASIRKKFTALFPTTHPSFPSPSQILELDLPTLRTAGLSQRKAEYITGLAEKFSSGELSAQMLIAASDDELIEKLVAVRGLGRWSVEMFACFGLKRMDVFSTGDLGVQRGMATYMGRDTSKLKAKGGKWKYMTEQEMLSIASRFSPYRSLFMWYMWRIEDVDISVMQSG</sequence>
<dbReference type="PANTHER" id="PTHR43003">
    <property type="entry name" value="DNA-3-METHYLADENINE GLYCOSYLASE"/>
    <property type="match status" value="1"/>
</dbReference>
<evidence type="ECO:0000259" key="5">
    <source>
        <dbReference type="SMART" id="SM00478"/>
    </source>
</evidence>
<dbReference type="GO" id="GO:0008725">
    <property type="term" value="F:DNA-3-methyladenine glycosylase activity"/>
    <property type="evidence" value="ECO:0007669"/>
    <property type="project" value="TreeGrafter"/>
</dbReference>
<dbReference type="FunFam" id="1.10.340.30:FF:000004">
    <property type="entry name" value="DNA-3-methyladenine glycosylase II"/>
    <property type="match status" value="1"/>
</dbReference>
<dbReference type="EMBL" id="ML987189">
    <property type="protein sequence ID" value="KAF2256238.1"/>
    <property type="molecule type" value="Genomic_DNA"/>
</dbReference>
<dbReference type="Gene3D" id="1.10.340.30">
    <property type="entry name" value="Hypothetical protein, domain 2"/>
    <property type="match status" value="1"/>
</dbReference>
<comment type="similarity">
    <text evidence="1">Belongs to the alkylbase DNA glycosidase AlkA family.</text>
</comment>
<dbReference type="AlphaFoldDB" id="A0A6A6J129"/>
<feature type="region of interest" description="Disordered" evidence="4">
    <location>
        <begin position="1"/>
        <end position="187"/>
    </location>
</feature>
<dbReference type="SUPFAM" id="SSF48150">
    <property type="entry name" value="DNA-glycosylase"/>
    <property type="match status" value="1"/>
</dbReference>
<dbReference type="InterPro" id="IPR011257">
    <property type="entry name" value="DNA_glycosylase"/>
</dbReference>
<dbReference type="Pfam" id="PF00730">
    <property type="entry name" value="HhH-GPD"/>
    <property type="match status" value="1"/>
</dbReference>
<dbReference type="CDD" id="cd00056">
    <property type="entry name" value="ENDO3c"/>
    <property type="match status" value="1"/>
</dbReference>
<keyword evidence="2" id="KW-0227">DNA damage</keyword>
<organism evidence="6 7">
    <name type="scientific">Trematosphaeria pertusa</name>
    <dbReference type="NCBI Taxonomy" id="390896"/>
    <lineage>
        <taxon>Eukaryota</taxon>
        <taxon>Fungi</taxon>
        <taxon>Dikarya</taxon>
        <taxon>Ascomycota</taxon>
        <taxon>Pezizomycotina</taxon>
        <taxon>Dothideomycetes</taxon>
        <taxon>Pleosporomycetidae</taxon>
        <taxon>Pleosporales</taxon>
        <taxon>Massarineae</taxon>
        <taxon>Trematosphaeriaceae</taxon>
        <taxon>Trematosphaeria</taxon>
    </lineage>
</organism>
<dbReference type="PANTHER" id="PTHR43003:SF5">
    <property type="entry name" value="DNA-3-METHYLADENINE GLYCOSYLASE"/>
    <property type="match status" value="1"/>
</dbReference>
<gene>
    <name evidence="6" type="ORF">BU26DRAFT_513070</name>
</gene>
<feature type="compositionally biased region" description="Low complexity" evidence="4">
    <location>
        <begin position="15"/>
        <end position="38"/>
    </location>
</feature>
<evidence type="ECO:0000256" key="3">
    <source>
        <dbReference type="ARBA" id="ARBA00023204"/>
    </source>
</evidence>
<dbReference type="GeneID" id="54580875"/>
<reference evidence="6" key="1">
    <citation type="journal article" date="2020" name="Stud. Mycol.">
        <title>101 Dothideomycetes genomes: a test case for predicting lifestyles and emergence of pathogens.</title>
        <authorList>
            <person name="Haridas S."/>
            <person name="Albert R."/>
            <person name="Binder M."/>
            <person name="Bloem J."/>
            <person name="Labutti K."/>
            <person name="Salamov A."/>
            <person name="Andreopoulos B."/>
            <person name="Baker S."/>
            <person name="Barry K."/>
            <person name="Bills G."/>
            <person name="Bluhm B."/>
            <person name="Cannon C."/>
            <person name="Castanera R."/>
            <person name="Culley D."/>
            <person name="Daum C."/>
            <person name="Ezra D."/>
            <person name="Gonzalez J."/>
            <person name="Henrissat B."/>
            <person name="Kuo A."/>
            <person name="Liang C."/>
            <person name="Lipzen A."/>
            <person name="Lutzoni F."/>
            <person name="Magnuson J."/>
            <person name="Mondo S."/>
            <person name="Nolan M."/>
            <person name="Ohm R."/>
            <person name="Pangilinan J."/>
            <person name="Park H.-J."/>
            <person name="Ramirez L."/>
            <person name="Alfaro M."/>
            <person name="Sun H."/>
            <person name="Tritt A."/>
            <person name="Yoshinaga Y."/>
            <person name="Zwiers L.-H."/>
            <person name="Turgeon B."/>
            <person name="Goodwin S."/>
            <person name="Spatafora J."/>
            <person name="Crous P."/>
            <person name="Grigoriev I."/>
        </authorList>
    </citation>
    <scope>NUCLEOTIDE SEQUENCE</scope>
    <source>
        <strain evidence="6">CBS 122368</strain>
    </source>
</reference>
<evidence type="ECO:0000313" key="7">
    <source>
        <dbReference type="Proteomes" id="UP000800094"/>
    </source>
</evidence>
<dbReference type="Gene3D" id="1.10.1670.40">
    <property type="match status" value="1"/>
</dbReference>
<accession>A0A6A6J129</accession>
<feature type="domain" description="HhH-GPD" evidence="5">
    <location>
        <begin position="243"/>
        <end position="411"/>
    </location>
</feature>
<dbReference type="GO" id="GO:0043916">
    <property type="term" value="F:DNA-7-methylguanine glycosylase activity"/>
    <property type="evidence" value="ECO:0007669"/>
    <property type="project" value="TreeGrafter"/>
</dbReference>
<keyword evidence="3" id="KW-0234">DNA repair</keyword>
<keyword evidence="7" id="KW-1185">Reference proteome</keyword>
<proteinExistence type="inferred from homology"/>
<dbReference type="InterPro" id="IPR003265">
    <property type="entry name" value="HhH-GPD_domain"/>
</dbReference>
<dbReference type="GO" id="GO:0006285">
    <property type="term" value="P:base-excision repair, AP site formation"/>
    <property type="evidence" value="ECO:0007669"/>
    <property type="project" value="TreeGrafter"/>
</dbReference>
<dbReference type="GO" id="GO:0006307">
    <property type="term" value="P:DNA alkylation repair"/>
    <property type="evidence" value="ECO:0007669"/>
    <property type="project" value="TreeGrafter"/>
</dbReference>
<feature type="compositionally biased region" description="Polar residues" evidence="4">
    <location>
        <begin position="45"/>
        <end position="61"/>
    </location>
</feature>
<dbReference type="SMART" id="SM00478">
    <property type="entry name" value="ENDO3c"/>
    <property type="match status" value="1"/>
</dbReference>
<evidence type="ECO:0000313" key="6">
    <source>
        <dbReference type="EMBL" id="KAF2256238.1"/>
    </source>
</evidence>
<dbReference type="GO" id="GO:0032993">
    <property type="term" value="C:protein-DNA complex"/>
    <property type="evidence" value="ECO:0007669"/>
    <property type="project" value="TreeGrafter"/>
</dbReference>
<evidence type="ECO:0000256" key="2">
    <source>
        <dbReference type="ARBA" id="ARBA00022763"/>
    </source>
</evidence>
<name>A0A6A6J129_9PLEO</name>
<feature type="compositionally biased region" description="Polar residues" evidence="4">
    <location>
        <begin position="148"/>
        <end position="160"/>
    </location>
</feature>
<dbReference type="Proteomes" id="UP000800094">
    <property type="component" value="Unassembled WGS sequence"/>
</dbReference>
<evidence type="ECO:0000256" key="4">
    <source>
        <dbReference type="SAM" id="MobiDB-lite"/>
    </source>
</evidence>
<dbReference type="InterPro" id="IPR051912">
    <property type="entry name" value="Alkylbase_DNA_Glycosylase/TA"/>
</dbReference>
<protein>
    <submittedName>
        <fullName evidence="6">DNA glycosylase</fullName>
    </submittedName>
</protein>